<dbReference type="GO" id="GO:0003713">
    <property type="term" value="F:transcription coactivator activity"/>
    <property type="evidence" value="ECO:0007669"/>
    <property type="project" value="InterPro"/>
</dbReference>
<evidence type="ECO:0000313" key="3">
    <source>
        <dbReference type="WBParaSite" id="L893_g15822.t1"/>
    </source>
</evidence>
<sequence length="516" mass="58322">MDRNRKRFSNKLILGGRICYTQDMIDTAFEDAVTITQVRHEFKIPLPESVSPPGNERPAWAIDHGDPWTSSEEPGPSEDQRESPAPAEALQESPAPVEECVEEEQEDTSQADQDDYDSDEESQAAKRLAEEAALMARVSRDAEISSAQEFARQEAEMREMALATVSREPKKSPQGSRKRKASEDLREECREGAVSRARTEEPEEEPVTAVPELQPVAVELEHPPTVTEPEDSPIEVETEPAPLDFLPPGCEYDFIEDPHRNVDMLWQERVFVDGGPGFLTQEALAAEELYRPEDNYEELPERPDASLDFLYPYVEEPLEVPYAGILDSPRAAVEPENPRAVVEPESPRAAAPEEVDWLDTPLGRHLTSFINSITFDDCFDTPAANQENVPPEPVEEEVEGPDPEDPSSFRLTYDFMEAVFEGTGTEELVRRIAAERLEECGWRKSMREQCTGLVRDLRSHGYYDFDWRDIVDEVLPHADRAVPKELIHELADCCREFMARLLVDLKQIDPNNPFSG</sequence>
<feature type="compositionally biased region" description="Acidic residues" evidence="1">
    <location>
        <begin position="393"/>
        <end position="405"/>
    </location>
</feature>
<feature type="compositionally biased region" description="Acidic residues" evidence="1">
    <location>
        <begin position="228"/>
        <end position="238"/>
    </location>
</feature>
<proteinExistence type="predicted"/>
<dbReference type="Proteomes" id="UP000095287">
    <property type="component" value="Unplaced"/>
</dbReference>
<reference evidence="3" key="1">
    <citation type="submission" date="2016-11" db="UniProtKB">
        <authorList>
            <consortium name="WormBaseParasite"/>
        </authorList>
    </citation>
    <scope>IDENTIFICATION</scope>
</reference>
<dbReference type="Gene3D" id="1.10.246.140">
    <property type="match status" value="1"/>
</dbReference>
<evidence type="ECO:0000313" key="2">
    <source>
        <dbReference type="Proteomes" id="UP000095287"/>
    </source>
</evidence>
<feature type="region of interest" description="Disordered" evidence="1">
    <location>
        <begin position="381"/>
        <end position="405"/>
    </location>
</feature>
<dbReference type="Pfam" id="PF10163">
    <property type="entry name" value="EnY2"/>
    <property type="match status" value="1"/>
</dbReference>
<feature type="region of interest" description="Disordered" evidence="1">
    <location>
        <begin position="158"/>
        <end position="247"/>
    </location>
</feature>
<feature type="compositionally biased region" description="Acidic residues" evidence="1">
    <location>
        <begin position="99"/>
        <end position="122"/>
    </location>
</feature>
<accession>A0A1I7YFN7</accession>
<dbReference type="GO" id="GO:0006406">
    <property type="term" value="P:mRNA export from nucleus"/>
    <property type="evidence" value="ECO:0007669"/>
    <property type="project" value="InterPro"/>
</dbReference>
<keyword evidence="2" id="KW-1185">Reference proteome</keyword>
<dbReference type="GO" id="GO:0000124">
    <property type="term" value="C:SAGA complex"/>
    <property type="evidence" value="ECO:0007669"/>
    <property type="project" value="InterPro"/>
</dbReference>
<name>A0A1I7YFN7_9BILA</name>
<protein>
    <submittedName>
        <fullName evidence="3">Myb-like domain-containing protein</fullName>
    </submittedName>
</protein>
<dbReference type="WBParaSite" id="L893_g15822.t1">
    <property type="protein sequence ID" value="L893_g15822.t1"/>
    <property type="gene ID" value="L893_g15822"/>
</dbReference>
<dbReference type="InterPro" id="IPR038212">
    <property type="entry name" value="TF_EnY2_sf"/>
</dbReference>
<dbReference type="GO" id="GO:0005643">
    <property type="term" value="C:nuclear pore"/>
    <property type="evidence" value="ECO:0007669"/>
    <property type="project" value="InterPro"/>
</dbReference>
<evidence type="ECO:0000256" key="1">
    <source>
        <dbReference type="SAM" id="MobiDB-lite"/>
    </source>
</evidence>
<feature type="compositionally biased region" description="Basic and acidic residues" evidence="1">
    <location>
        <begin position="181"/>
        <end position="200"/>
    </location>
</feature>
<dbReference type="AlphaFoldDB" id="A0A1I7YFN7"/>
<feature type="region of interest" description="Disordered" evidence="1">
    <location>
        <begin position="45"/>
        <end position="126"/>
    </location>
</feature>
<organism evidence="2 3">
    <name type="scientific">Steinernema glaseri</name>
    <dbReference type="NCBI Taxonomy" id="37863"/>
    <lineage>
        <taxon>Eukaryota</taxon>
        <taxon>Metazoa</taxon>
        <taxon>Ecdysozoa</taxon>
        <taxon>Nematoda</taxon>
        <taxon>Chromadorea</taxon>
        <taxon>Rhabditida</taxon>
        <taxon>Tylenchina</taxon>
        <taxon>Panagrolaimomorpha</taxon>
        <taxon>Strongyloidoidea</taxon>
        <taxon>Steinernematidae</taxon>
        <taxon>Steinernema</taxon>
    </lineage>
</organism>
<dbReference type="InterPro" id="IPR018783">
    <property type="entry name" value="TF_ENY2"/>
</dbReference>